<dbReference type="Proteomes" id="UP000274504">
    <property type="component" value="Unassembled WGS sequence"/>
</dbReference>
<proteinExistence type="predicted"/>
<evidence type="ECO:0000313" key="3">
    <source>
        <dbReference type="WBParaSite" id="HDID_0000254001-mRNA-1"/>
    </source>
</evidence>
<reference evidence="1 2" key="2">
    <citation type="submission" date="2018-11" db="EMBL/GenBank/DDBJ databases">
        <authorList>
            <consortium name="Pathogen Informatics"/>
        </authorList>
    </citation>
    <scope>NUCLEOTIDE SEQUENCE [LARGE SCALE GENOMIC DNA]</scope>
</reference>
<evidence type="ECO:0000313" key="1">
    <source>
        <dbReference type="EMBL" id="VDL20002.1"/>
    </source>
</evidence>
<dbReference type="AlphaFoldDB" id="A0A0R3SD21"/>
<sequence>MCGRTPLNFRVLYMRTKFPATVMVFGVVKEGGEEGAHHDSPIFSNASVDAYDKTPQTIAVKPLYIEA</sequence>
<dbReference type="WBParaSite" id="HDID_0000254001-mRNA-1">
    <property type="protein sequence ID" value="HDID_0000254001-mRNA-1"/>
    <property type="gene ID" value="HDID_0000254001"/>
</dbReference>
<accession>A0A0R3SD21</accession>
<evidence type="ECO:0000313" key="2">
    <source>
        <dbReference type="Proteomes" id="UP000274504"/>
    </source>
</evidence>
<reference evidence="3" key="1">
    <citation type="submission" date="2017-02" db="UniProtKB">
        <authorList>
            <consortium name="WormBaseParasite"/>
        </authorList>
    </citation>
    <scope>IDENTIFICATION</scope>
</reference>
<protein>
    <submittedName>
        <fullName evidence="3">DUF1593 domain-containing protein</fullName>
    </submittedName>
</protein>
<organism evidence="3">
    <name type="scientific">Hymenolepis diminuta</name>
    <name type="common">Rat tapeworm</name>
    <dbReference type="NCBI Taxonomy" id="6216"/>
    <lineage>
        <taxon>Eukaryota</taxon>
        <taxon>Metazoa</taxon>
        <taxon>Spiralia</taxon>
        <taxon>Lophotrochozoa</taxon>
        <taxon>Platyhelminthes</taxon>
        <taxon>Cestoda</taxon>
        <taxon>Eucestoda</taxon>
        <taxon>Cyclophyllidea</taxon>
        <taxon>Hymenolepididae</taxon>
        <taxon>Hymenolepis</taxon>
    </lineage>
</organism>
<gene>
    <name evidence="1" type="ORF">HDID_LOCUS2541</name>
</gene>
<dbReference type="EMBL" id="UYSG01000638">
    <property type="protein sequence ID" value="VDL20002.1"/>
    <property type="molecule type" value="Genomic_DNA"/>
</dbReference>
<name>A0A0R3SD21_HYMDI</name>